<keyword evidence="2 3" id="KW-0067">ATP-binding</keyword>
<dbReference type="AlphaFoldDB" id="A0A948RX85"/>
<name>A0A948RX85_UNCEI</name>
<feature type="domain" description="CobQ/CobB/MinD/ParA nucleotide binding" evidence="4">
    <location>
        <begin position="41"/>
        <end position="256"/>
    </location>
</feature>
<evidence type="ECO:0000256" key="3">
    <source>
        <dbReference type="PIRSR" id="PIRSR003092-1"/>
    </source>
</evidence>
<sequence length="295" mass="32575">MTRQSPDRRRTPAHLSLIHGTSTYRRPGEPIGSFREPISLSVISGKGGVGKSTLVANLAVLFARRGLKVLVLDGDLSLANVDLLLGLVPQYNLWDVVSGKMTLDDIILEGPHGIKLLPAASGVEDMANLDDYRREVLIRSLDDLKSRHDVFLVDTGSGIHRQNIRLAQATREILILTTPEPTAFSDAYATLKVLLSRPIWNAPRLVLNRVRNGAEARRAARRIRSVAQHFLQMKPEVLGMIPEDDLVLRSIHAQEPFVDMFPKSQAAMALESLADQLLHVEEPPRTRLPGHVGVA</sequence>
<dbReference type="GO" id="GO:0016887">
    <property type="term" value="F:ATP hydrolysis activity"/>
    <property type="evidence" value="ECO:0007669"/>
    <property type="project" value="TreeGrafter"/>
</dbReference>
<keyword evidence="1 3" id="KW-0547">Nucleotide-binding</keyword>
<dbReference type="CDD" id="cd02038">
    <property type="entry name" value="FlhG-like"/>
    <property type="match status" value="1"/>
</dbReference>
<proteinExistence type="predicted"/>
<reference evidence="5" key="1">
    <citation type="submission" date="2021-05" db="EMBL/GenBank/DDBJ databases">
        <title>Energy efficiency and biological interactions define the core microbiome of deep oligotrophic groundwater.</title>
        <authorList>
            <person name="Mehrshad M."/>
            <person name="Lopez-Fernandez M."/>
            <person name="Bell E."/>
            <person name="Bernier-Latmani R."/>
            <person name="Bertilsson S."/>
            <person name="Dopson M."/>
        </authorList>
    </citation>
    <scope>NUCLEOTIDE SEQUENCE</scope>
    <source>
        <strain evidence="5">Modern_marine.mb.64</strain>
    </source>
</reference>
<gene>
    <name evidence="5" type="ORF">KJ970_14690</name>
</gene>
<dbReference type="GO" id="GO:0005524">
    <property type="term" value="F:ATP binding"/>
    <property type="evidence" value="ECO:0007669"/>
    <property type="project" value="UniProtKB-KW"/>
</dbReference>
<dbReference type="InterPro" id="IPR025501">
    <property type="entry name" value="MinD_FleN"/>
</dbReference>
<dbReference type="PANTHER" id="PTHR43384">
    <property type="entry name" value="SEPTUM SITE-DETERMINING PROTEIN MIND HOMOLOG, CHLOROPLASTIC-RELATED"/>
    <property type="match status" value="1"/>
</dbReference>
<dbReference type="GO" id="GO:0005829">
    <property type="term" value="C:cytosol"/>
    <property type="evidence" value="ECO:0007669"/>
    <property type="project" value="TreeGrafter"/>
</dbReference>
<dbReference type="GO" id="GO:0051782">
    <property type="term" value="P:negative regulation of cell division"/>
    <property type="evidence" value="ECO:0007669"/>
    <property type="project" value="TreeGrafter"/>
</dbReference>
<dbReference type="GO" id="GO:0009898">
    <property type="term" value="C:cytoplasmic side of plasma membrane"/>
    <property type="evidence" value="ECO:0007669"/>
    <property type="project" value="TreeGrafter"/>
</dbReference>
<dbReference type="EMBL" id="JAHJDP010000085">
    <property type="protein sequence ID" value="MBU2692166.1"/>
    <property type="molecule type" value="Genomic_DNA"/>
</dbReference>
<dbReference type="PANTHER" id="PTHR43384:SF4">
    <property type="entry name" value="CELLULOSE BIOSYNTHESIS PROTEIN BCSQ-RELATED"/>
    <property type="match status" value="1"/>
</dbReference>
<evidence type="ECO:0000313" key="5">
    <source>
        <dbReference type="EMBL" id="MBU2692166.1"/>
    </source>
</evidence>
<dbReference type="InterPro" id="IPR002586">
    <property type="entry name" value="CobQ/CobB/MinD/ParA_Nub-bd_dom"/>
</dbReference>
<dbReference type="Proteomes" id="UP000777784">
    <property type="component" value="Unassembled WGS sequence"/>
</dbReference>
<organism evidence="5 6">
    <name type="scientific">Eiseniibacteriota bacterium</name>
    <dbReference type="NCBI Taxonomy" id="2212470"/>
    <lineage>
        <taxon>Bacteria</taxon>
        <taxon>Candidatus Eiseniibacteriota</taxon>
    </lineage>
</organism>
<evidence type="ECO:0000259" key="4">
    <source>
        <dbReference type="Pfam" id="PF01656"/>
    </source>
</evidence>
<dbReference type="InterPro" id="IPR027417">
    <property type="entry name" value="P-loop_NTPase"/>
</dbReference>
<dbReference type="PIRSF" id="PIRSF003092">
    <property type="entry name" value="MinD"/>
    <property type="match status" value="1"/>
</dbReference>
<comment type="caution">
    <text evidence="5">The sequence shown here is derived from an EMBL/GenBank/DDBJ whole genome shotgun (WGS) entry which is preliminary data.</text>
</comment>
<accession>A0A948RX85</accession>
<dbReference type="InterPro" id="IPR033875">
    <property type="entry name" value="FlhG"/>
</dbReference>
<dbReference type="SUPFAM" id="SSF52540">
    <property type="entry name" value="P-loop containing nucleoside triphosphate hydrolases"/>
    <property type="match status" value="1"/>
</dbReference>
<dbReference type="InterPro" id="IPR050625">
    <property type="entry name" value="ParA/MinD_ATPase"/>
</dbReference>
<evidence type="ECO:0000313" key="6">
    <source>
        <dbReference type="Proteomes" id="UP000777784"/>
    </source>
</evidence>
<protein>
    <submittedName>
        <fullName evidence="5">MinD/ParA family protein</fullName>
    </submittedName>
</protein>
<feature type="binding site" evidence="3">
    <location>
        <begin position="46"/>
        <end position="53"/>
    </location>
    <ligand>
        <name>ATP</name>
        <dbReference type="ChEBI" id="CHEBI:30616"/>
    </ligand>
</feature>
<evidence type="ECO:0000256" key="2">
    <source>
        <dbReference type="ARBA" id="ARBA00022840"/>
    </source>
</evidence>
<evidence type="ECO:0000256" key="1">
    <source>
        <dbReference type="ARBA" id="ARBA00022741"/>
    </source>
</evidence>
<dbReference type="Pfam" id="PF01656">
    <property type="entry name" value="CbiA"/>
    <property type="match status" value="1"/>
</dbReference>
<dbReference type="Gene3D" id="3.40.50.300">
    <property type="entry name" value="P-loop containing nucleotide triphosphate hydrolases"/>
    <property type="match status" value="1"/>
</dbReference>